<dbReference type="Proteomes" id="UP000666240">
    <property type="component" value="Unassembled WGS sequence"/>
</dbReference>
<accession>A0A8J7QZ11</accession>
<organism evidence="2 3">
    <name type="scientific">Tianweitania sediminis</name>
    <dbReference type="NCBI Taxonomy" id="1502156"/>
    <lineage>
        <taxon>Bacteria</taxon>
        <taxon>Pseudomonadati</taxon>
        <taxon>Pseudomonadota</taxon>
        <taxon>Alphaproteobacteria</taxon>
        <taxon>Hyphomicrobiales</taxon>
        <taxon>Phyllobacteriaceae</taxon>
        <taxon>Tianweitania</taxon>
    </lineage>
</organism>
<proteinExistence type="predicted"/>
<comment type="caution">
    <text evidence="2">The sequence shown here is derived from an EMBL/GenBank/DDBJ whole genome shotgun (WGS) entry which is preliminary data.</text>
</comment>
<dbReference type="RefSeq" id="WP_209335388.1">
    <property type="nucleotide sequence ID" value="NZ_JAGIYY010000003.1"/>
</dbReference>
<feature type="region of interest" description="Disordered" evidence="1">
    <location>
        <begin position="82"/>
        <end position="113"/>
    </location>
</feature>
<keyword evidence="3" id="KW-1185">Reference proteome</keyword>
<evidence type="ECO:0000313" key="3">
    <source>
        <dbReference type="Proteomes" id="UP000666240"/>
    </source>
</evidence>
<dbReference type="AlphaFoldDB" id="A0A8J7QZ11"/>
<protein>
    <submittedName>
        <fullName evidence="2">Uncharacterized protein</fullName>
    </submittedName>
</protein>
<name>A0A8J7QZ11_9HYPH</name>
<sequence>MFSLFPFEPDRRFRQLESRENARRLARGQISSPSRGAAATRADLPDVDVSRVTYLPRRSFLQGLAALLGLRSVILAPTVSGAGVASSGETHSGAYLHATSTEHTVSSEPRLAA</sequence>
<reference evidence="2" key="1">
    <citation type="submission" date="2021-03" db="EMBL/GenBank/DDBJ databases">
        <title>Genome sequencing and assembly of Tianweitania sediminis.</title>
        <authorList>
            <person name="Chhetri G."/>
        </authorList>
    </citation>
    <scope>NUCLEOTIDE SEQUENCE</scope>
    <source>
        <strain evidence="2">Z8</strain>
    </source>
</reference>
<feature type="compositionally biased region" description="Polar residues" evidence="1">
    <location>
        <begin position="98"/>
        <end position="107"/>
    </location>
</feature>
<evidence type="ECO:0000256" key="1">
    <source>
        <dbReference type="SAM" id="MobiDB-lite"/>
    </source>
</evidence>
<evidence type="ECO:0000313" key="2">
    <source>
        <dbReference type="EMBL" id="MBP0439373.1"/>
    </source>
</evidence>
<dbReference type="EMBL" id="JAGIYY010000003">
    <property type="protein sequence ID" value="MBP0439373.1"/>
    <property type="molecule type" value="Genomic_DNA"/>
</dbReference>
<gene>
    <name evidence="2" type="ORF">J5Y06_11995</name>
</gene>
<feature type="region of interest" description="Disordered" evidence="1">
    <location>
        <begin position="18"/>
        <end position="42"/>
    </location>
</feature>